<proteinExistence type="inferred from homology"/>
<keyword evidence="10" id="KW-1185">Reference proteome</keyword>
<dbReference type="OrthoDB" id="9808602at2"/>
<evidence type="ECO:0000313" key="9">
    <source>
        <dbReference type="EMBL" id="KPV42451.1"/>
    </source>
</evidence>
<gene>
    <name evidence="9" type="ORF">AN477_17855</name>
</gene>
<feature type="domain" description="Bacterial sugar transferase" evidence="8">
    <location>
        <begin position="275"/>
        <end position="455"/>
    </location>
</feature>
<dbReference type="Gene3D" id="3.40.50.720">
    <property type="entry name" value="NAD(P)-binding Rossmann-like Domain"/>
    <property type="match status" value="1"/>
</dbReference>
<dbReference type="Pfam" id="PF02397">
    <property type="entry name" value="Bac_transf"/>
    <property type="match status" value="1"/>
</dbReference>
<name>A0A0P9CAM1_9BACL</name>
<dbReference type="EMBL" id="LJCO01000077">
    <property type="protein sequence ID" value="KPV42451.1"/>
    <property type="molecule type" value="Genomic_DNA"/>
</dbReference>
<dbReference type="AlphaFoldDB" id="A0A0P9CAM1"/>
<feature type="transmembrane region" description="Helical" evidence="7">
    <location>
        <begin position="108"/>
        <end position="126"/>
    </location>
</feature>
<dbReference type="Proteomes" id="UP000050482">
    <property type="component" value="Unassembled WGS sequence"/>
</dbReference>
<sequence length="463" mass="53782">MFRTYQVLWNRLSQLIDAGNVILGFVIAWYIKFRSGWLPFGGHYSFFYYLPIMMAAVPLFLLSNWVMGLYRAGRSHSFWRMTSVLIRSLVLGTVLFMSFLYIARAPQFSRSVLLMFSLLVLLLNYLKYVGVQLALRIIRTHGYNKRYVVIVGWTEAANRFIRNLQYNPWFGYHVFGYVSNTEATPQVPYLGDISSLKHVLEHNLIDNVLICLPRTEASLMLAVVAECESAGIQSLIVPDYFDILPANPRFENFAGMPLIDTRYVPLDDAVNAGLKRVFDIVFSVLVLVVLSPLYTAIAIGVKLTSPGPVLFRQERAGRNRRTFRMYKFRTMVYCPYENQEDDGMWTVPNDPRCTKFGRFLRKTSLDELPQFWNVLLGDMSIIGPRPERPGFVERFREEVPRYMVKHRVRPGITGWAQVHGWRGDTSIQRRIDYDLQYIENWSFSMDLKIVIRTIRGGFRKNAY</sequence>
<evidence type="ECO:0000259" key="8">
    <source>
        <dbReference type="Pfam" id="PF02397"/>
    </source>
</evidence>
<keyword evidence="4 7" id="KW-0812">Transmembrane</keyword>
<evidence type="ECO:0000256" key="5">
    <source>
        <dbReference type="ARBA" id="ARBA00022989"/>
    </source>
</evidence>
<comment type="similarity">
    <text evidence="2">Belongs to the bacterial sugar transferase family.</text>
</comment>
<feature type="transmembrane region" description="Helical" evidence="7">
    <location>
        <begin position="46"/>
        <end position="72"/>
    </location>
</feature>
<feature type="transmembrane region" description="Helical" evidence="7">
    <location>
        <begin position="84"/>
        <end position="102"/>
    </location>
</feature>
<dbReference type="NCBIfam" id="TIGR03023">
    <property type="entry name" value="WcaJ_sugtrans"/>
    <property type="match status" value="1"/>
</dbReference>
<dbReference type="PATRIC" id="fig|471514.4.peg.5046"/>
<comment type="subcellular location">
    <subcellularLocation>
        <location evidence="1">Membrane</location>
        <topology evidence="1">Multi-pass membrane protein</topology>
    </subcellularLocation>
</comment>
<evidence type="ECO:0000256" key="6">
    <source>
        <dbReference type="ARBA" id="ARBA00023136"/>
    </source>
</evidence>
<dbReference type="NCBIfam" id="TIGR03025">
    <property type="entry name" value="EPS_sugtrans"/>
    <property type="match status" value="1"/>
</dbReference>
<keyword evidence="6 7" id="KW-0472">Membrane</keyword>
<dbReference type="InterPro" id="IPR017475">
    <property type="entry name" value="EPS_sugar_tfrase"/>
</dbReference>
<dbReference type="PANTHER" id="PTHR30576">
    <property type="entry name" value="COLANIC BIOSYNTHESIS UDP-GLUCOSE LIPID CARRIER TRANSFERASE"/>
    <property type="match status" value="1"/>
</dbReference>
<evidence type="ECO:0000256" key="4">
    <source>
        <dbReference type="ARBA" id="ARBA00022692"/>
    </source>
</evidence>
<dbReference type="Pfam" id="PF13727">
    <property type="entry name" value="CoA_binding_3"/>
    <property type="match status" value="1"/>
</dbReference>
<organism evidence="9 10">
    <name type="scientific">Alicyclobacillus ferrooxydans</name>
    <dbReference type="NCBI Taxonomy" id="471514"/>
    <lineage>
        <taxon>Bacteria</taxon>
        <taxon>Bacillati</taxon>
        <taxon>Bacillota</taxon>
        <taxon>Bacilli</taxon>
        <taxon>Bacillales</taxon>
        <taxon>Alicyclobacillaceae</taxon>
        <taxon>Alicyclobacillus</taxon>
    </lineage>
</organism>
<feature type="transmembrane region" description="Helical" evidence="7">
    <location>
        <begin position="280"/>
        <end position="301"/>
    </location>
</feature>
<keyword evidence="5 7" id="KW-1133">Transmembrane helix</keyword>
<keyword evidence="3 9" id="KW-0808">Transferase</keyword>
<evidence type="ECO:0000256" key="2">
    <source>
        <dbReference type="ARBA" id="ARBA00006464"/>
    </source>
</evidence>
<dbReference type="InterPro" id="IPR017473">
    <property type="entry name" value="Undecaprenyl-P_gluc_Ptfrase"/>
</dbReference>
<reference evidence="9 10" key="1">
    <citation type="submission" date="2015-09" db="EMBL/GenBank/DDBJ databases">
        <title>Draft genome sequence of Alicyclobacillus ferrooxydans DSM 22381.</title>
        <authorList>
            <person name="Hemp J."/>
        </authorList>
    </citation>
    <scope>NUCLEOTIDE SEQUENCE [LARGE SCALE GENOMIC DNA]</scope>
    <source>
        <strain evidence="9 10">TC-34</strain>
    </source>
</reference>
<evidence type="ECO:0000313" key="10">
    <source>
        <dbReference type="Proteomes" id="UP000050482"/>
    </source>
</evidence>
<dbReference type="PANTHER" id="PTHR30576:SF0">
    <property type="entry name" value="UNDECAPRENYL-PHOSPHATE N-ACETYLGALACTOSAMINYL 1-PHOSPHATE TRANSFERASE-RELATED"/>
    <property type="match status" value="1"/>
</dbReference>
<protein>
    <submittedName>
        <fullName evidence="9">UDP-phosphate glucose phosphotransferase</fullName>
    </submittedName>
</protein>
<dbReference type="GO" id="GO:0016020">
    <property type="term" value="C:membrane"/>
    <property type="evidence" value="ECO:0007669"/>
    <property type="project" value="UniProtKB-SubCell"/>
</dbReference>
<feature type="transmembrane region" description="Helical" evidence="7">
    <location>
        <begin position="12"/>
        <end position="31"/>
    </location>
</feature>
<dbReference type="InterPro" id="IPR003362">
    <property type="entry name" value="Bact_transf"/>
</dbReference>
<comment type="caution">
    <text evidence="9">The sequence shown here is derived from an EMBL/GenBank/DDBJ whole genome shotgun (WGS) entry which is preliminary data.</text>
</comment>
<dbReference type="GO" id="GO:0016780">
    <property type="term" value="F:phosphotransferase activity, for other substituted phosphate groups"/>
    <property type="evidence" value="ECO:0007669"/>
    <property type="project" value="TreeGrafter"/>
</dbReference>
<dbReference type="STRING" id="471514.AN477_17855"/>
<evidence type="ECO:0000256" key="7">
    <source>
        <dbReference type="SAM" id="Phobius"/>
    </source>
</evidence>
<evidence type="ECO:0000256" key="3">
    <source>
        <dbReference type="ARBA" id="ARBA00022679"/>
    </source>
</evidence>
<accession>A0A0P9CAM1</accession>
<evidence type="ECO:0000256" key="1">
    <source>
        <dbReference type="ARBA" id="ARBA00004141"/>
    </source>
</evidence>